<dbReference type="Proteomes" id="UP000070433">
    <property type="component" value="Chromosome"/>
</dbReference>
<evidence type="ECO:0000313" key="2">
    <source>
        <dbReference type="Proteomes" id="UP000070433"/>
    </source>
</evidence>
<sequence>MASFTGCHETHGNQWAGAAFMRALRLLAFLLQFGLPHCYASAFFAEHGTRKAPDKQARVPFPRCLEHLLESVGESTQLDDAELLLLPSVETGDDE</sequence>
<dbReference type="EMBL" id="CP010951">
    <property type="protein sequence ID" value="AMO23918.1"/>
    <property type="molecule type" value="Genomic_DNA"/>
</dbReference>
<organism evidence="1 2">
    <name type="scientific">Ramlibacter tataouinensis</name>
    <dbReference type="NCBI Taxonomy" id="94132"/>
    <lineage>
        <taxon>Bacteria</taxon>
        <taxon>Pseudomonadati</taxon>
        <taxon>Pseudomonadota</taxon>
        <taxon>Betaproteobacteria</taxon>
        <taxon>Burkholderiales</taxon>
        <taxon>Comamonadaceae</taxon>
        <taxon>Ramlibacter</taxon>
    </lineage>
</organism>
<reference evidence="1 2" key="1">
    <citation type="journal article" date="2014" name="Int. J. Syst. Evol. Microbiol.">
        <title>Ramlibacter solisilvae sp. nov., isolated from forest soil, and emended description of the genus Ramlibacter.</title>
        <authorList>
            <person name="Lee H.J."/>
            <person name="Lee S.H."/>
            <person name="Lee S.S."/>
            <person name="Lee J.S."/>
            <person name="Kim Y."/>
            <person name="Kim S.C."/>
            <person name="Jeon C.O."/>
        </authorList>
    </citation>
    <scope>NUCLEOTIDE SEQUENCE [LARGE SCALE GENOMIC DNA]</scope>
    <source>
        <strain evidence="1 2">5-10</strain>
    </source>
</reference>
<gene>
    <name evidence="1" type="ORF">UC35_14920</name>
</gene>
<accession>A0A127JV74</accession>
<proteinExistence type="predicted"/>
<keyword evidence="2" id="KW-1185">Reference proteome</keyword>
<protein>
    <submittedName>
        <fullName evidence="1">Uncharacterized protein</fullName>
    </submittedName>
</protein>
<dbReference type="AlphaFoldDB" id="A0A127JV74"/>
<evidence type="ECO:0000313" key="1">
    <source>
        <dbReference type="EMBL" id="AMO23918.1"/>
    </source>
</evidence>
<name>A0A127JV74_9BURK</name>